<comment type="caution">
    <text evidence="2">The sequence shown here is derived from an EMBL/GenBank/DDBJ whole genome shotgun (WGS) entry which is preliminary data.</text>
</comment>
<proteinExistence type="predicted"/>
<dbReference type="GO" id="GO:0003676">
    <property type="term" value="F:nucleic acid binding"/>
    <property type="evidence" value="ECO:0007669"/>
    <property type="project" value="InterPro"/>
</dbReference>
<dbReference type="PANTHER" id="PTHR47723:SF19">
    <property type="entry name" value="POLYNUCLEOTIDYL TRANSFERASE, RIBONUCLEASE H-LIKE SUPERFAMILY PROTEIN"/>
    <property type="match status" value="1"/>
</dbReference>
<dbReference type="AlphaFoldDB" id="A0AAV9ALB6"/>
<dbReference type="InterPro" id="IPR044730">
    <property type="entry name" value="RNase_H-like_dom_plant"/>
</dbReference>
<dbReference type="Gene3D" id="3.30.420.10">
    <property type="entry name" value="Ribonuclease H-like superfamily/Ribonuclease H"/>
    <property type="match status" value="1"/>
</dbReference>
<evidence type="ECO:0000313" key="3">
    <source>
        <dbReference type="Proteomes" id="UP001179952"/>
    </source>
</evidence>
<dbReference type="Pfam" id="PF13456">
    <property type="entry name" value="RVT_3"/>
    <property type="match status" value="1"/>
</dbReference>
<dbReference type="InterPro" id="IPR036397">
    <property type="entry name" value="RNaseH_sf"/>
</dbReference>
<dbReference type="InterPro" id="IPR012337">
    <property type="entry name" value="RNaseH-like_sf"/>
</dbReference>
<keyword evidence="3" id="KW-1185">Reference proteome</keyword>
<accession>A0AAV9ALB6</accession>
<protein>
    <recommendedName>
        <fullName evidence="1">RNase H type-1 domain-containing protein</fullName>
    </recommendedName>
</protein>
<dbReference type="EMBL" id="JAUJYN010000008">
    <property type="protein sequence ID" value="KAK1265013.1"/>
    <property type="molecule type" value="Genomic_DNA"/>
</dbReference>
<dbReference type="SUPFAM" id="SSF53098">
    <property type="entry name" value="Ribonuclease H-like"/>
    <property type="match status" value="1"/>
</dbReference>
<dbReference type="InterPro" id="IPR053151">
    <property type="entry name" value="RNase_H-like"/>
</dbReference>
<evidence type="ECO:0000259" key="1">
    <source>
        <dbReference type="Pfam" id="PF13456"/>
    </source>
</evidence>
<dbReference type="CDD" id="cd06222">
    <property type="entry name" value="RNase_H_like"/>
    <property type="match status" value="1"/>
</dbReference>
<dbReference type="InterPro" id="IPR002156">
    <property type="entry name" value="RNaseH_domain"/>
</dbReference>
<evidence type="ECO:0000313" key="2">
    <source>
        <dbReference type="EMBL" id="KAK1265013.1"/>
    </source>
</evidence>
<dbReference type="PANTHER" id="PTHR47723">
    <property type="entry name" value="OS05G0353850 PROTEIN"/>
    <property type="match status" value="1"/>
</dbReference>
<reference evidence="2" key="2">
    <citation type="submission" date="2023-06" db="EMBL/GenBank/DDBJ databases">
        <authorList>
            <person name="Ma L."/>
            <person name="Liu K.-W."/>
            <person name="Li Z."/>
            <person name="Hsiao Y.-Y."/>
            <person name="Qi Y."/>
            <person name="Fu T."/>
            <person name="Tang G."/>
            <person name="Zhang D."/>
            <person name="Sun W.-H."/>
            <person name="Liu D.-K."/>
            <person name="Li Y."/>
            <person name="Chen G.-Z."/>
            <person name="Liu X.-D."/>
            <person name="Liao X.-Y."/>
            <person name="Jiang Y.-T."/>
            <person name="Yu X."/>
            <person name="Hao Y."/>
            <person name="Huang J."/>
            <person name="Zhao X.-W."/>
            <person name="Ke S."/>
            <person name="Chen Y.-Y."/>
            <person name="Wu W.-L."/>
            <person name="Hsu J.-L."/>
            <person name="Lin Y.-F."/>
            <person name="Huang M.-D."/>
            <person name="Li C.-Y."/>
            <person name="Huang L."/>
            <person name="Wang Z.-W."/>
            <person name="Zhao X."/>
            <person name="Zhong W.-Y."/>
            <person name="Peng D.-H."/>
            <person name="Ahmad S."/>
            <person name="Lan S."/>
            <person name="Zhang J.-S."/>
            <person name="Tsai W.-C."/>
            <person name="Van De Peer Y."/>
            <person name="Liu Z.-J."/>
        </authorList>
    </citation>
    <scope>NUCLEOTIDE SEQUENCE</scope>
    <source>
        <strain evidence="2">SCP</strain>
        <tissue evidence="2">Leaves</tissue>
    </source>
</reference>
<feature type="domain" description="RNase H type-1" evidence="1">
    <location>
        <begin position="35"/>
        <end position="150"/>
    </location>
</feature>
<reference evidence="2" key="1">
    <citation type="journal article" date="2023" name="Nat. Commun.">
        <title>Diploid and tetraploid genomes of Acorus and the evolution of monocots.</title>
        <authorList>
            <person name="Ma L."/>
            <person name="Liu K.W."/>
            <person name="Li Z."/>
            <person name="Hsiao Y.Y."/>
            <person name="Qi Y."/>
            <person name="Fu T."/>
            <person name="Tang G.D."/>
            <person name="Zhang D."/>
            <person name="Sun W.H."/>
            <person name="Liu D.K."/>
            <person name="Li Y."/>
            <person name="Chen G.Z."/>
            <person name="Liu X.D."/>
            <person name="Liao X.Y."/>
            <person name="Jiang Y.T."/>
            <person name="Yu X."/>
            <person name="Hao Y."/>
            <person name="Huang J."/>
            <person name="Zhao X.W."/>
            <person name="Ke S."/>
            <person name="Chen Y.Y."/>
            <person name="Wu W.L."/>
            <person name="Hsu J.L."/>
            <person name="Lin Y.F."/>
            <person name="Huang M.D."/>
            <person name="Li C.Y."/>
            <person name="Huang L."/>
            <person name="Wang Z.W."/>
            <person name="Zhao X."/>
            <person name="Zhong W.Y."/>
            <person name="Peng D.H."/>
            <person name="Ahmad S."/>
            <person name="Lan S."/>
            <person name="Zhang J.S."/>
            <person name="Tsai W.C."/>
            <person name="Van de Peer Y."/>
            <person name="Liu Z.J."/>
        </authorList>
    </citation>
    <scope>NUCLEOTIDE SEQUENCE</scope>
    <source>
        <strain evidence="2">SCP</strain>
    </source>
</reference>
<gene>
    <name evidence="2" type="ORF">QJS04_geneDACA023562</name>
</gene>
<name>A0AAV9ALB6_ACOGR</name>
<organism evidence="2 3">
    <name type="scientific">Acorus gramineus</name>
    <name type="common">Dwarf sweet flag</name>
    <dbReference type="NCBI Taxonomy" id="55184"/>
    <lineage>
        <taxon>Eukaryota</taxon>
        <taxon>Viridiplantae</taxon>
        <taxon>Streptophyta</taxon>
        <taxon>Embryophyta</taxon>
        <taxon>Tracheophyta</taxon>
        <taxon>Spermatophyta</taxon>
        <taxon>Magnoliopsida</taxon>
        <taxon>Liliopsida</taxon>
        <taxon>Acoraceae</taxon>
        <taxon>Acorus</taxon>
    </lineage>
</organism>
<sequence>MQDGLDITISEPALQIQEVFWVPPPVGWLKANTYGSKSDDKAGYGFLLRDQFGHLVQAVAARVEAKTINFLELQAIGQCVKAAMELGVNHLWVESDSKVAIHWVTCSDKVPWRVRRLCKSIWADCRTFIAMQLTHIHQEGNALADMLASWQSQMGCTKFLRTHVWPEFQALMDRDINGSPFNREKLR</sequence>
<dbReference type="GO" id="GO:0004523">
    <property type="term" value="F:RNA-DNA hybrid ribonuclease activity"/>
    <property type="evidence" value="ECO:0007669"/>
    <property type="project" value="InterPro"/>
</dbReference>
<dbReference type="Proteomes" id="UP001179952">
    <property type="component" value="Unassembled WGS sequence"/>
</dbReference>